<name>A0A6F9DJI4_9ASCI</name>
<dbReference type="AlphaFoldDB" id="A0A6F9DJI4"/>
<proteinExistence type="evidence at transcript level"/>
<accession>A0A6F9DJI4</accession>
<protein>
    <submittedName>
        <fullName evidence="1">Uncharacterized protein LOC101242997</fullName>
    </submittedName>
</protein>
<evidence type="ECO:0000313" key="1">
    <source>
        <dbReference type="EMBL" id="CAB3263113.1"/>
    </source>
</evidence>
<gene>
    <name evidence="1" type="primary">LOC101242997</name>
</gene>
<dbReference type="EMBL" id="LR787251">
    <property type="protein sequence ID" value="CAB3263113.1"/>
    <property type="molecule type" value="mRNA"/>
</dbReference>
<reference evidence="1" key="1">
    <citation type="submission" date="2020-04" db="EMBL/GenBank/DDBJ databases">
        <authorList>
            <person name="Neveu A P."/>
        </authorList>
    </citation>
    <scope>NUCLEOTIDE SEQUENCE</scope>
    <source>
        <tissue evidence="1">Whole embryo</tissue>
    </source>
</reference>
<organism evidence="1">
    <name type="scientific">Phallusia mammillata</name>
    <dbReference type="NCBI Taxonomy" id="59560"/>
    <lineage>
        <taxon>Eukaryota</taxon>
        <taxon>Metazoa</taxon>
        <taxon>Chordata</taxon>
        <taxon>Tunicata</taxon>
        <taxon>Ascidiacea</taxon>
        <taxon>Phlebobranchia</taxon>
        <taxon>Ascidiidae</taxon>
        <taxon>Phallusia</taxon>
    </lineage>
</organism>
<sequence length="116" mass="13206">MFHICLPLQFDVMELYCFMGSVPSNWIHGSINKSVRNQSPAIVFISCIPTFLLRLVIVHGKIFVVYLLRHQGFCSWGSVILWTIGTHVHDWTVGVDFVIYVGWKFLASQAESDMAS</sequence>